<name>A0ABM7PNJ4_9BACT</name>
<keyword evidence="6" id="KW-0479">Metal-binding</keyword>
<proteinExistence type="inferred from homology"/>
<evidence type="ECO:0000256" key="5">
    <source>
        <dbReference type="ARBA" id="ARBA00022679"/>
    </source>
</evidence>
<dbReference type="InterPro" id="IPR015168">
    <property type="entry name" value="SsuA/THI5"/>
</dbReference>
<protein>
    <recommendedName>
        <fullName evidence="10">Thiamine pyrimidine synthase</fullName>
    </recommendedName>
</protein>
<comment type="similarity">
    <text evidence="3">Belongs to the NMT1/THI5 family.</text>
</comment>
<keyword evidence="7" id="KW-0663">Pyridoxal phosphate</keyword>
<dbReference type="RefSeq" id="WP_236890023.1">
    <property type="nucleotide sequence ID" value="NZ_AP024488.1"/>
</dbReference>
<keyword evidence="16" id="KW-1185">Reference proteome</keyword>
<keyword evidence="8" id="KW-0784">Thiamine biosynthesis</keyword>
<evidence type="ECO:0000256" key="11">
    <source>
        <dbReference type="ARBA" id="ARBA00048179"/>
    </source>
</evidence>
<evidence type="ECO:0000256" key="3">
    <source>
        <dbReference type="ARBA" id="ARBA00009406"/>
    </source>
</evidence>
<evidence type="ECO:0000313" key="16">
    <source>
        <dbReference type="Proteomes" id="UP001320148"/>
    </source>
</evidence>
<evidence type="ECO:0000256" key="9">
    <source>
        <dbReference type="ARBA" id="ARBA00023004"/>
    </source>
</evidence>
<evidence type="ECO:0000256" key="13">
    <source>
        <dbReference type="SAM" id="Phobius"/>
    </source>
</evidence>
<keyword evidence="13" id="KW-0472">Membrane</keyword>
<dbReference type="InterPro" id="IPR027939">
    <property type="entry name" value="NMT1/THI5"/>
</dbReference>
<keyword evidence="12" id="KW-0175">Coiled coil</keyword>
<reference evidence="15 16" key="1">
    <citation type="submission" date="2021-02" db="EMBL/GenBank/DDBJ databases">
        <title>Complete genome of Desulfoluna sp. strain ASN36.</title>
        <authorList>
            <person name="Takahashi A."/>
            <person name="Kojima H."/>
            <person name="Fukui M."/>
        </authorList>
    </citation>
    <scope>NUCLEOTIDE SEQUENCE [LARGE SCALE GENOMIC DNA]</scope>
    <source>
        <strain evidence="15 16">ASN36</strain>
    </source>
</reference>
<gene>
    <name evidence="15" type="ORF">DSLASN_42710</name>
</gene>
<dbReference type="Gene3D" id="3.40.190.10">
    <property type="entry name" value="Periplasmic binding protein-like II"/>
    <property type="match status" value="2"/>
</dbReference>
<evidence type="ECO:0000256" key="8">
    <source>
        <dbReference type="ARBA" id="ARBA00022977"/>
    </source>
</evidence>
<evidence type="ECO:0000313" key="15">
    <source>
        <dbReference type="EMBL" id="BCS98639.1"/>
    </source>
</evidence>
<sequence length="463" mass="52517">MKGIHILFSSFSHGRWLLLRAVRVGFALWCLTSCAMADVTSRDGPLTPVVLQLKWKHQFQFAGYYAAKAKGYYRDAGLEVSFQEWKGGKSVVSEVLDGRAQYGISNTEALYQRLYGEPVVVLAAIFQHSPLVLVTRADSGISHPQELKGKRVILTRKKRDVELHAMLINEGIGLSDLVIVDENSSKEDYFDPTLDAVSAYLTNEPYYLIQAGKSFRVIRPVNYGVDFYGDCLITSEHEIKEHPRRVAAFRDASLKGWTYAMEHPEEIVDLIISDYGSGKTRGHLLYEAKVTRNLILPHLVEIGLMNPGRWERIAEVFKSHGLVKETKGLKGFVYDPDKPFNYGFLINSLKALIVTVVLFGVVTFTLTFFNRRLKREVRVRKQAEEEKAELIDELQGVLSEMKLLSGMLPICASCKKIRDDKGYWSQLETYISEHSSARFSHGFCPECEEKAMERLDDEGNDDQ</sequence>
<feature type="coiled-coil region" evidence="12">
    <location>
        <begin position="366"/>
        <end position="400"/>
    </location>
</feature>
<dbReference type="EMBL" id="AP024488">
    <property type="protein sequence ID" value="BCS98639.1"/>
    <property type="molecule type" value="Genomic_DNA"/>
</dbReference>
<keyword evidence="9" id="KW-0408">Iron</keyword>
<comment type="catalytic activity">
    <reaction evidence="11">
        <text>N(6)-(pyridoxal phosphate)-L-lysyl-[4-amino-5-hydroxymethyl-2-methylpyrimidine phosphate synthase] + L-histidyl-[4-amino-5-hydroxymethyl-2-methylpyrimidine phosphate synthase] + 2 Fe(3+) + 4 H2O = L-lysyl-[4-amino-5-hydroxymethyl-2-methylpyrimidine phosphate synthase] + (2S)-2-amino-5-hydroxy-4-oxopentanoyl-[4-amino-5-hydroxymethyl-2-methylpyrimidine phosphate synthase] + 4-amino-2-methyl-5-(phosphooxymethyl)pyrimidine + 3-oxopropanoate + 2 Fe(2+) + 2 H(+)</text>
        <dbReference type="Rhea" id="RHEA:65756"/>
        <dbReference type="Rhea" id="RHEA-COMP:16892"/>
        <dbReference type="Rhea" id="RHEA-COMP:16893"/>
        <dbReference type="Rhea" id="RHEA-COMP:16894"/>
        <dbReference type="Rhea" id="RHEA-COMP:16895"/>
        <dbReference type="ChEBI" id="CHEBI:15377"/>
        <dbReference type="ChEBI" id="CHEBI:15378"/>
        <dbReference type="ChEBI" id="CHEBI:29033"/>
        <dbReference type="ChEBI" id="CHEBI:29034"/>
        <dbReference type="ChEBI" id="CHEBI:29969"/>
        <dbReference type="ChEBI" id="CHEBI:29979"/>
        <dbReference type="ChEBI" id="CHEBI:33190"/>
        <dbReference type="ChEBI" id="CHEBI:58354"/>
        <dbReference type="ChEBI" id="CHEBI:143915"/>
        <dbReference type="ChEBI" id="CHEBI:157692"/>
    </reaction>
    <physiologicalReaction direction="left-to-right" evidence="11">
        <dbReference type="Rhea" id="RHEA:65757"/>
    </physiologicalReaction>
</comment>
<keyword evidence="5" id="KW-0808">Transferase</keyword>
<evidence type="ECO:0000256" key="12">
    <source>
        <dbReference type="SAM" id="Coils"/>
    </source>
</evidence>
<comment type="subunit">
    <text evidence="4">Homodimer.</text>
</comment>
<evidence type="ECO:0000256" key="10">
    <source>
        <dbReference type="ARBA" id="ARBA00033171"/>
    </source>
</evidence>
<dbReference type="Pfam" id="PF09084">
    <property type="entry name" value="NMT1"/>
    <property type="match status" value="1"/>
</dbReference>
<feature type="domain" description="SsuA/THI5-like" evidence="14">
    <location>
        <begin position="58"/>
        <end position="266"/>
    </location>
</feature>
<evidence type="ECO:0000256" key="4">
    <source>
        <dbReference type="ARBA" id="ARBA00011738"/>
    </source>
</evidence>
<dbReference type="SUPFAM" id="SSF53850">
    <property type="entry name" value="Periplasmic binding protein-like II"/>
    <property type="match status" value="1"/>
</dbReference>
<dbReference type="Proteomes" id="UP001320148">
    <property type="component" value="Chromosome"/>
</dbReference>
<evidence type="ECO:0000256" key="7">
    <source>
        <dbReference type="ARBA" id="ARBA00022898"/>
    </source>
</evidence>
<comment type="function">
    <text evidence="1">Responsible for the formation of the pyrimidine heterocycle in the thiamine biosynthesis pathway. Catalyzes the formation of hydroxymethylpyrimidine phosphate (HMP-P) from histidine and pyridoxal phosphate (PLP). The protein uses PLP and the active site histidine to form HMP-P, generating an inactive enzyme. The enzyme can only undergo a single turnover, which suggests it is a suicide enzyme.</text>
</comment>
<feature type="transmembrane region" description="Helical" evidence="13">
    <location>
        <begin position="351"/>
        <end position="370"/>
    </location>
</feature>
<dbReference type="PANTHER" id="PTHR31528:SF1">
    <property type="entry name" value="4-AMINO-5-HYDROXYMETHYL-2-METHYLPYRIMIDINE PHOSPHATE SYNTHASE THI11-RELATED"/>
    <property type="match status" value="1"/>
</dbReference>
<dbReference type="PANTHER" id="PTHR31528">
    <property type="entry name" value="4-AMINO-5-HYDROXYMETHYL-2-METHYLPYRIMIDINE PHOSPHATE SYNTHASE THI11-RELATED"/>
    <property type="match status" value="1"/>
</dbReference>
<organism evidence="15 16">
    <name type="scientific">Desulfoluna limicola</name>
    <dbReference type="NCBI Taxonomy" id="2810562"/>
    <lineage>
        <taxon>Bacteria</taxon>
        <taxon>Pseudomonadati</taxon>
        <taxon>Thermodesulfobacteriota</taxon>
        <taxon>Desulfobacteria</taxon>
        <taxon>Desulfobacterales</taxon>
        <taxon>Desulfolunaceae</taxon>
        <taxon>Desulfoluna</taxon>
    </lineage>
</organism>
<evidence type="ECO:0000256" key="1">
    <source>
        <dbReference type="ARBA" id="ARBA00003469"/>
    </source>
</evidence>
<accession>A0ABM7PNJ4</accession>
<evidence type="ECO:0000256" key="2">
    <source>
        <dbReference type="ARBA" id="ARBA00004948"/>
    </source>
</evidence>
<keyword evidence="13" id="KW-0812">Transmembrane</keyword>
<keyword evidence="13" id="KW-1133">Transmembrane helix</keyword>
<evidence type="ECO:0000259" key="14">
    <source>
        <dbReference type="Pfam" id="PF09084"/>
    </source>
</evidence>
<comment type="pathway">
    <text evidence="2">Cofactor biosynthesis; thiamine diphosphate biosynthesis.</text>
</comment>
<evidence type="ECO:0000256" key="6">
    <source>
        <dbReference type="ARBA" id="ARBA00022723"/>
    </source>
</evidence>